<dbReference type="SMART" id="SM00320">
    <property type="entry name" value="WD40"/>
    <property type="match status" value="5"/>
</dbReference>
<evidence type="ECO:0000259" key="8">
    <source>
        <dbReference type="Pfam" id="PF23769"/>
    </source>
</evidence>
<keyword evidence="6" id="KW-0804">Transcription</keyword>
<dbReference type="EMBL" id="JARKIK010000033">
    <property type="protein sequence ID" value="KAK8740349.1"/>
    <property type="molecule type" value="Genomic_DNA"/>
</dbReference>
<evidence type="ECO:0000256" key="4">
    <source>
        <dbReference type="ARBA" id="ARBA00022574"/>
    </source>
</evidence>
<organism evidence="9 10">
    <name type="scientific">Cherax quadricarinatus</name>
    <name type="common">Australian red claw crayfish</name>
    <dbReference type="NCBI Taxonomy" id="27406"/>
    <lineage>
        <taxon>Eukaryota</taxon>
        <taxon>Metazoa</taxon>
        <taxon>Ecdysozoa</taxon>
        <taxon>Arthropoda</taxon>
        <taxon>Crustacea</taxon>
        <taxon>Multicrustacea</taxon>
        <taxon>Malacostraca</taxon>
        <taxon>Eumalacostraca</taxon>
        <taxon>Eucarida</taxon>
        <taxon>Decapoda</taxon>
        <taxon>Pleocyemata</taxon>
        <taxon>Astacidea</taxon>
        <taxon>Parastacoidea</taxon>
        <taxon>Parastacidae</taxon>
        <taxon>Cherax</taxon>
    </lineage>
</organism>
<keyword evidence="3" id="KW-0698">rRNA processing</keyword>
<evidence type="ECO:0000256" key="6">
    <source>
        <dbReference type="ARBA" id="ARBA00023163"/>
    </source>
</evidence>
<comment type="subcellular location">
    <subcellularLocation>
        <location evidence="1">Nucleus</location>
        <location evidence="1">Nucleolus</location>
    </subcellularLocation>
</comment>
<dbReference type="InterPro" id="IPR057644">
    <property type="entry name" value="Beta-prop_WDR75_2nd"/>
</dbReference>
<dbReference type="GO" id="GO:0032040">
    <property type="term" value="C:small-subunit processome"/>
    <property type="evidence" value="ECO:0007669"/>
    <property type="project" value="InterPro"/>
</dbReference>
<reference evidence="9 10" key="1">
    <citation type="journal article" date="2024" name="BMC Genomics">
        <title>Genome assembly of redclaw crayfish (Cherax quadricarinatus) provides insights into its immune adaptation and hypoxia tolerance.</title>
        <authorList>
            <person name="Liu Z."/>
            <person name="Zheng J."/>
            <person name="Li H."/>
            <person name="Fang K."/>
            <person name="Wang S."/>
            <person name="He J."/>
            <person name="Zhou D."/>
            <person name="Weng S."/>
            <person name="Chi M."/>
            <person name="Gu Z."/>
            <person name="He J."/>
            <person name="Li F."/>
            <person name="Wang M."/>
        </authorList>
    </citation>
    <scope>NUCLEOTIDE SEQUENCE [LARGE SCALE GENOMIC DNA]</scope>
    <source>
        <strain evidence="9">ZL_2023a</strain>
    </source>
</reference>
<keyword evidence="10" id="KW-1185">Reference proteome</keyword>
<dbReference type="InterPro" id="IPR053826">
    <property type="entry name" value="WDR75"/>
</dbReference>
<dbReference type="GO" id="GO:0045943">
    <property type="term" value="P:positive regulation of transcription by RNA polymerase I"/>
    <property type="evidence" value="ECO:0007669"/>
    <property type="project" value="InterPro"/>
</dbReference>
<dbReference type="Pfam" id="PF23769">
    <property type="entry name" value="Beta-prop_WDR75_2nd"/>
    <property type="match status" value="1"/>
</dbReference>
<dbReference type="InterPro" id="IPR001680">
    <property type="entry name" value="WD40_rpt"/>
</dbReference>
<dbReference type="InterPro" id="IPR015943">
    <property type="entry name" value="WD40/YVTN_repeat-like_dom_sf"/>
</dbReference>
<feature type="domain" description="WD repeat-containing protein 75 second beta-propeller" evidence="8">
    <location>
        <begin position="343"/>
        <end position="663"/>
    </location>
</feature>
<dbReference type="InterPro" id="IPR036322">
    <property type="entry name" value="WD40_repeat_dom_sf"/>
</dbReference>
<gene>
    <name evidence="9" type="ORF">OTU49_002867</name>
</gene>
<keyword evidence="2" id="KW-0690">Ribosome biogenesis</keyword>
<dbReference type="GO" id="GO:2000234">
    <property type="term" value="P:positive regulation of rRNA processing"/>
    <property type="evidence" value="ECO:0007669"/>
    <property type="project" value="TreeGrafter"/>
</dbReference>
<dbReference type="Pfam" id="PF23869">
    <property type="entry name" value="Beta-prop_WDR75_1st"/>
    <property type="match status" value="1"/>
</dbReference>
<proteinExistence type="predicted"/>
<evidence type="ECO:0000313" key="9">
    <source>
        <dbReference type="EMBL" id="KAK8740349.1"/>
    </source>
</evidence>
<comment type="caution">
    <text evidence="9">The sequence shown here is derived from an EMBL/GenBank/DDBJ whole genome shotgun (WGS) entry which is preliminary data.</text>
</comment>
<evidence type="ECO:0000256" key="7">
    <source>
        <dbReference type="ARBA" id="ARBA00023242"/>
    </source>
</evidence>
<evidence type="ECO:0000256" key="5">
    <source>
        <dbReference type="ARBA" id="ARBA00022737"/>
    </source>
</evidence>
<dbReference type="GO" id="GO:0003723">
    <property type="term" value="F:RNA binding"/>
    <property type="evidence" value="ECO:0007669"/>
    <property type="project" value="InterPro"/>
</dbReference>
<keyword evidence="5" id="KW-0677">Repeat</keyword>
<sequence>MEVGDDHEAAGFPEAIHAVQTDWGLLVRIKPVLTANSKYLLTGSGNSIKVFSTTSGSLLEERCYHDAQVVGVISSKTKKDQFISCDENGLVCFWSHQDRKSLEKFTLYTKEDKKFRIASLPFCGKGGELFIVTQEEKQQKGQLRKYFYPYKPKKFVIISKDVPLEPNKIAVSVSGDHVAYVYPEALYVVGGHTRRRHTVGTRYLTCVTFHPSQDALATGDITGRILIWYEIKSPKPTKMELHWHYLPVADLAFSVTGNELYSGGEENVLVKWQLSEEKRSFLPRLGMHIRFVVTDITNTYIVTAQKDNAFSIISAKKYKAEGVIQGLAMNTDNAEPFPAGIAYDPFTRAVVLNGRTGHVQFYDLHHGKQLFHLDITMSNYYSRERYQKIYNTDVEKLAVSPDGCWLATVEYRDDHQSSMELRLKFWNFKKEDQIWYLNTSIEMPHDKYINGITFQPTPTPGKTSLCITCGEDDKFKIWKEIDNSDIYGKKSCWNCCGVGSYRHFPATAVSISPDGSLIAAGFGSILTFWLPTTCQLKGTLSQPYLSERIKQIEFGRGKDSGSLIVTRTKNWVCAWDLFMCTLSWRVSICSTCLAADPLSSYMAVFSESCDVFVFEPRSSELVSWQNNIDVSPAVSAVFVPHLKKSDLKPLWNEQSALIYINKNQMLKMLEVNVDLSSAKDTIAGRVKQLVQDTEAPVAPTPFAALVSQTCMSHSENKTSQSDLAAFGDQVEKSAIFIQEVLNEARVYRLDSFAHLTLEFCKRIIPEAVNSEEKQENEDLDAKLKVREEFQRKTQKKIFKRKRKDLQRVTDSDFSDLMSVLAI</sequence>
<dbReference type="Proteomes" id="UP001445076">
    <property type="component" value="Unassembled WGS sequence"/>
</dbReference>
<name>A0AAW0XJ04_CHEQU</name>
<dbReference type="PANTHER" id="PTHR44215">
    <property type="entry name" value="WD REPEAT-CONTAINING PROTEIN 75"/>
    <property type="match status" value="1"/>
</dbReference>
<dbReference type="SUPFAM" id="SSF50978">
    <property type="entry name" value="WD40 repeat-like"/>
    <property type="match status" value="3"/>
</dbReference>
<keyword evidence="4" id="KW-0853">WD repeat</keyword>
<accession>A0AAW0XJ04</accession>
<evidence type="ECO:0000256" key="3">
    <source>
        <dbReference type="ARBA" id="ARBA00022552"/>
    </source>
</evidence>
<dbReference type="GO" id="GO:0006364">
    <property type="term" value="P:rRNA processing"/>
    <property type="evidence" value="ECO:0007669"/>
    <property type="project" value="UniProtKB-KW"/>
</dbReference>
<evidence type="ECO:0000256" key="2">
    <source>
        <dbReference type="ARBA" id="ARBA00022517"/>
    </source>
</evidence>
<evidence type="ECO:0000313" key="10">
    <source>
        <dbReference type="Proteomes" id="UP001445076"/>
    </source>
</evidence>
<protein>
    <recommendedName>
        <fullName evidence="8">WD repeat-containing protein 75 second beta-propeller domain-containing protein</fullName>
    </recommendedName>
</protein>
<dbReference type="PANTHER" id="PTHR44215:SF1">
    <property type="entry name" value="WD REPEAT-CONTAINING PROTEIN 75"/>
    <property type="match status" value="1"/>
</dbReference>
<dbReference type="Gene3D" id="2.130.10.10">
    <property type="entry name" value="YVTN repeat-like/Quinoprotein amine dehydrogenase"/>
    <property type="match status" value="4"/>
</dbReference>
<dbReference type="AlphaFoldDB" id="A0AAW0XJ04"/>
<keyword evidence="7" id="KW-0539">Nucleus</keyword>
<evidence type="ECO:0000256" key="1">
    <source>
        <dbReference type="ARBA" id="ARBA00004604"/>
    </source>
</evidence>